<evidence type="ECO:0000313" key="2">
    <source>
        <dbReference type="Proteomes" id="UP000831113"/>
    </source>
</evidence>
<dbReference type="Gene3D" id="3.40.1760.10">
    <property type="entry name" value="YfbM-like super family"/>
    <property type="match status" value="1"/>
</dbReference>
<gene>
    <name evidence="1" type="ORF">MTX78_18675</name>
</gene>
<dbReference type="RefSeq" id="WP_243797354.1">
    <property type="nucleotide sequence ID" value="NZ_CP094669.1"/>
</dbReference>
<dbReference type="SUPFAM" id="SSF111069">
    <property type="entry name" value="Hypothetical protein yfbM"/>
    <property type="match status" value="1"/>
</dbReference>
<proteinExistence type="predicted"/>
<sequence>MTLRKVSDKQLREFLNEPDSILDFVDNSVPATQELDLDKAWHGLHFMLTGSDWEGPEPFAYLLDGGEIIGNEEDHDLGYGPARGLASAEVSRFAAALYSLSESEFKSRYNSAAMDELEIYPLEWSKEEKPEEIVEWLVTTFKELKQFVQDAVTKNQALLIYM</sequence>
<name>A0ABY4CV41_9BACT</name>
<dbReference type="EMBL" id="CP094669">
    <property type="protein sequence ID" value="UOG74133.1"/>
    <property type="molecule type" value="Genomic_DNA"/>
</dbReference>
<dbReference type="InterPro" id="IPR015068">
    <property type="entry name" value="DUF1877"/>
</dbReference>
<accession>A0ABY4CV41</accession>
<evidence type="ECO:0000313" key="1">
    <source>
        <dbReference type="EMBL" id="UOG74133.1"/>
    </source>
</evidence>
<keyword evidence="2" id="KW-1185">Reference proteome</keyword>
<organism evidence="1 2">
    <name type="scientific">Hymenobacter tibetensis</name>
    <dbReference type="NCBI Taxonomy" id="497967"/>
    <lineage>
        <taxon>Bacteria</taxon>
        <taxon>Pseudomonadati</taxon>
        <taxon>Bacteroidota</taxon>
        <taxon>Cytophagia</taxon>
        <taxon>Cytophagales</taxon>
        <taxon>Hymenobacteraceae</taxon>
        <taxon>Hymenobacter</taxon>
    </lineage>
</organism>
<dbReference type="Proteomes" id="UP000831113">
    <property type="component" value="Chromosome"/>
</dbReference>
<dbReference type="InterPro" id="IPR035944">
    <property type="entry name" value="YfbM-like_sf"/>
</dbReference>
<dbReference type="Pfam" id="PF08974">
    <property type="entry name" value="DUF1877"/>
    <property type="match status" value="1"/>
</dbReference>
<reference evidence="1 2" key="1">
    <citation type="submission" date="2022-03" db="EMBL/GenBank/DDBJ databases">
        <title>Hymenobactersp. isolated from the air.</title>
        <authorList>
            <person name="Won M."/>
            <person name="Kwon S.-W."/>
        </authorList>
    </citation>
    <scope>NUCLEOTIDE SEQUENCE [LARGE SCALE GENOMIC DNA]</scope>
    <source>
        <strain evidence="1 2">KACC 21982</strain>
    </source>
</reference>
<protein>
    <submittedName>
        <fullName evidence="1">YfbM family protein</fullName>
    </submittedName>
</protein>